<dbReference type="InterPro" id="IPR021770">
    <property type="entry name" value="DUF3335"/>
</dbReference>
<organism evidence="1 2">
    <name type="scientific">Kineosporia succinea</name>
    <dbReference type="NCBI Taxonomy" id="84632"/>
    <lineage>
        <taxon>Bacteria</taxon>
        <taxon>Bacillati</taxon>
        <taxon>Actinomycetota</taxon>
        <taxon>Actinomycetes</taxon>
        <taxon>Kineosporiales</taxon>
        <taxon>Kineosporiaceae</taxon>
        <taxon>Kineosporia</taxon>
    </lineage>
</organism>
<evidence type="ECO:0000313" key="1">
    <source>
        <dbReference type="EMBL" id="MDP9829753.1"/>
    </source>
</evidence>
<sequence>MTAQILPFDPTAIPAAIPAGTQTLLPPHVRDRWSTAGPAHLVLGHDAALLVSARPHTAYLKIVDAAGSAPAIAALVEALAAKARADGLVQLKWQGTPPTPVAGFTPLTPPLPSGPGTDVPSTGAVRWLVPDVTVRPAPYYAQTTHYSCGAVSALTAVGVLTLTPGLNAAREMAFWEEATNHPACEPVGLGVALARRHPDLDVTIALDIDRPVVLEHLEQAEQDWRAALQVASRTEAAGLGVPVSPERLSVTELIEAARAGTEALMLISLELMRSFAVPHWVRCCGTAGGAVVIDDPSVDPARGESWVDGHLLPVRGEEFDRMAAYGPEGYRGAVLLRSRAETTS</sequence>
<name>A0ABT9PAN7_9ACTN</name>
<dbReference type="Pfam" id="PF11814">
    <property type="entry name" value="DUF3335"/>
    <property type="match status" value="1"/>
</dbReference>
<dbReference type="Proteomes" id="UP001235712">
    <property type="component" value="Unassembled WGS sequence"/>
</dbReference>
<accession>A0ABT9PAN7</accession>
<reference evidence="1 2" key="1">
    <citation type="submission" date="2023-07" db="EMBL/GenBank/DDBJ databases">
        <title>Sequencing the genomes of 1000 actinobacteria strains.</title>
        <authorList>
            <person name="Klenk H.-P."/>
        </authorList>
    </citation>
    <scope>NUCLEOTIDE SEQUENCE [LARGE SCALE GENOMIC DNA]</scope>
    <source>
        <strain evidence="1 2">DSM 44388</strain>
    </source>
</reference>
<evidence type="ECO:0008006" key="3">
    <source>
        <dbReference type="Google" id="ProtNLM"/>
    </source>
</evidence>
<dbReference type="RefSeq" id="WP_307248231.1">
    <property type="nucleotide sequence ID" value="NZ_JAUSQZ010000001.1"/>
</dbReference>
<keyword evidence="2" id="KW-1185">Reference proteome</keyword>
<gene>
    <name evidence="1" type="ORF">J2S57_005502</name>
</gene>
<proteinExistence type="predicted"/>
<dbReference type="EMBL" id="JAUSQZ010000001">
    <property type="protein sequence ID" value="MDP9829753.1"/>
    <property type="molecule type" value="Genomic_DNA"/>
</dbReference>
<protein>
    <recommendedName>
        <fullName evidence="3">Peptidase C3-like protein</fullName>
    </recommendedName>
</protein>
<comment type="caution">
    <text evidence="1">The sequence shown here is derived from an EMBL/GenBank/DDBJ whole genome shotgun (WGS) entry which is preliminary data.</text>
</comment>
<evidence type="ECO:0000313" key="2">
    <source>
        <dbReference type="Proteomes" id="UP001235712"/>
    </source>
</evidence>